<evidence type="ECO:0000256" key="1">
    <source>
        <dbReference type="SAM" id="MobiDB-lite"/>
    </source>
</evidence>
<dbReference type="Proteomes" id="UP000488299">
    <property type="component" value="Unassembled WGS sequence"/>
</dbReference>
<comment type="caution">
    <text evidence="2">The sequence shown here is derived from an EMBL/GenBank/DDBJ whole genome shotgun (WGS) entry which is preliminary data.</text>
</comment>
<proteinExistence type="predicted"/>
<keyword evidence="3" id="KW-1185">Reference proteome</keyword>
<gene>
    <name evidence="2" type="ORF">F5984_23670</name>
</gene>
<reference evidence="2 3" key="1">
    <citation type="submission" date="2019-10" db="EMBL/GenBank/DDBJ databases">
        <title>Rudanella paleaurantiibacter sp. nov., isolated from sludge.</title>
        <authorList>
            <person name="Xu S.Q."/>
        </authorList>
    </citation>
    <scope>NUCLEOTIDE SEQUENCE [LARGE SCALE GENOMIC DNA]</scope>
    <source>
        <strain evidence="2 3">HX-22-17</strain>
    </source>
</reference>
<dbReference type="EMBL" id="WELI01000014">
    <property type="protein sequence ID" value="KAB7726629.1"/>
    <property type="molecule type" value="Genomic_DNA"/>
</dbReference>
<accession>A0A7J5TSX8</accession>
<sequence>MLTIMTAAIYVKMFADDKEMVDGEKKRVKKRGISTLKKAIKEYNVAFPNEWGTGGSNYVGELLDIKGLPTLEKLCTCINNLTDPIPVALYERIVVLLGGATLSKGSDATRIKAAIDYINGFSYCQQLIQKKFPDINRFALELYIPRQKTPYSSIEAFLKSNQTLKRCVVRLESQLLRPKAKATTGIEPPEKTSTGIEVKSDTKSTEPPTEVLERVDRCLAHHLNFERQLVLADTTLTWSGSTLTRVVMVQRDEFRIRAGRNTFVGEGPNIISEGRTIYIVLKAEGNPDIQLQVTIERQPDELGQRNGVFTYMKYKLDAPQQPAVPFSGLVVLQNVPEKLDIQLFEQELLRAAASDSKRNKPKNDLLRDALRIRYRILDQIATFPKSLAKAETAPWAGLQDFVGRYVCYYMRLSFVPARFEISQIEIFADGRASLRQPPNEARFEGYVRVNANRLWIYFRPNYDEVTGKEPIRFIVDKGMTRESMVFRGMFSSQTMTEKKLVSGRMLMKRLLPREAWPKPLSVPFDQINLSHLPDAEDRTFFMEEWKPEANLTDGPIWAEVANRLQKHSALPVLNQLCTDSSRGKKAFNRRHFYYYSFKNESDEEDQFFIQRDLLTFYENGTVTIQAGNTTYKGVAFYHQQTLRLSLSSDEHGFLEIFLSVMADKSDLHSIEILYGQSLWRNGARIQGKNVVLSRLERQTFSPKQENFYFLHPNDKRFKAELKRLTDEDTNGGGVISYQRGEANRFMHTTAGASHRQFRPRDQRFREAHFLIACYYGFLFHQGWPTAILPGTDAYTQWLRNCENHLKFAFTHGYACNFAGICLSLDGEVPPFATVESIYHDRFKNARRNHRKTTDIIHRIRQIAAEQRFLRKAFALGGPLALDVLYEFASHYWPNLLPSRK</sequence>
<name>A0A7J5TSX8_9BACT</name>
<dbReference type="AlphaFoldDB" id="A0A7J5TSX8"/>
<protein>
    <submittedName>
        <fullName evidence="2">Uncharacterized protein</fullName>
    </submittedName>
</protein>
<feature type="region of interest" description="Disordered" evidence="1">
    <location>
        <begin position="180"/>
        <end position="207"/>
    </location>
</feature>
<evidence type="ECO:0000313" key="2">
    <source>
        <dbReference type="EMBL" id="KAB7726629.1"/>
    </source>
</evidence>
<organism evidence="2 3">
    <name type="scientific">Rudanella paleaurantiibacter</name>
    <dbReference type="NCBI Taxonomy" id="2614655"/>
    <lineage>
        <taxon>Bacteria</taxon>
        <taxon>Pseudomonadati</taxon>
        <taxon>Bacteroidota</taxon>
        <taxon>Cytophagia</taxon>
        <taxon>Cytophagales</taxon>
        <taxon>Cytophagaceae</taxon>
        <taxon>Rudanella</taxon>
    </lineage>
</organism>
<evidence type="ECO:0000313" key="3">
    <source>
        <dbReference type="Proteomes" id="UP000488299"/>
    </source>
</evidence>